<reference evidence="3 4" key="1">
    <citation type="submission" date="2014-03" db="EMBL/GenBank/DDBJ databases">
        <title>Sequencing and Comparison of Genomes and Transcriptome Profiles of Human Ehrlichiosis Agents.</title>
        <authorList>
            <person name="Lin M."/>
            <person name="Daugherty S.C."/>
            <person name="Nagaraj S."/>
            <person name="Cheng Z."/>
            <person name="Xiong Q."/>
            <person name="Lin F.-Y."/>
            <person name="Sengamalay N."/>
            <person name="Ott S."/>
            <person name="Godinez A."/>
            <person name="Tallon L.J."/>
            <person name="Sadzewicz L."/>
            <person name="Fraser C.M."/>
            <person name="Dunning Hotopp J.C."/>
            <person name="Rikihisa Y."/>
        </authorList>
    </citation>
    <scope>NUCLEOTIDE SEQUENCE [LARGE SCALE GENOMIC DNA]</scope>
    <source>
        <strain evidence="3 4">Oregon</strain>
    </source>
</reference>
<name>X5GVS6_9RICK</name>
<keyword evidence="1" id="KW-0812">Transmembrane</keyword>
<accession>X5GVS6</accession>
<protein>
    <submittedName>
        <fullName evidence="3">Phosphatidylglycerophosphatase A family protein</fullName>
    </submittedName>
</protein>
<evidence type="ECO:0000256" key="1">
    <source>
        <dbReference type="SAM" id="Phobius"/>
    </source>
</evidence>
<feature type="transmembrane region" description="Helical" evidence="1">
    <location>
        <begin position="118"/>
        <end position="141"/>
    </location>
</feature>
<dbReference type="InterPro" id="IPR036681">
    <property type="entry name" value="PgpA-like_sf"/>
</dbReference>
<keyword evidence="1" id="KW-0472">Membrane</keyword>
<feature type="domain" description="YutG/PgpA" evidence="2">
    <location>
        <begin position="42"/>
        <end position="221"/>
    </location>
</feature>
<dbReference type="KEGG" id="nhm:NHE_0208"/>
<feature type="transmembrane region" description="Helical" evidence="1">
    <location>
        <begin position="161"/>
        <end position="179"/>
    </location>
</feature>
<sequence>MIKIKYRIYLVMSLSSHIKEVLVLSFPGFLKKLVDIIIPSRMIATFFWIGYLPEWQSHWAAFFTIPLVSLIVYFTVGFSSLVSIAQVLLITSAALLLLGLLGIYTFQKTIFSENRYEVTIHVVFGQCLMLALSVPPVTQIVAQVFLFNSFLCDRFLNCAGWFLRVSTYFVAGLIPYFTFRLIDIVKPWPSCWIERDYHNAVSNMFEGFCNAVYATLLLYLVTFMVFDLLLIDVVEFYTRVFHGLF</sequence>
<dbReference type="STRING" id="1286528.NHE_0208"/>
<dbReference type="AlphaFoldDB" id="X5GVS6"/>
<gene>
    <name evidence="3" type="ORF">NHE_0208</name>
</gene>
<feature type="transmembrane region" description="Helical" evidence="1">
    <location>
        <begin position="211"/>
        <end position="231"/>
    </location>
</feature>
<dbReference type="GO" id="GO:0006629">
    <property type="term" value="P:lipid metabolic process"/>
    <property type="evidence" value="ECO:0007669"/>
    <property type="project" value="InterPro"/>
</dbReference>
<dbReference type="Pfam" id="PF04608">
    <property type="entry name" value="PgpA"/>
    <property type="match status" value="1"/>
</dbReference>
<evidence type="ECO:0000313" key="4">
    <source>
        <dbReference type="Proteomes" id="UP000023755"/>
    </source>
</evidence>
<evidence type="ECO:0000259" key="2">
    <source>
        <dbReference type="Pfam" id="PF04608"/>
    </source>
</evidence>
<keyword evidence="4" id="KW-1185">Reference proteome</keyword>
<keyword evidence="1" id="KW-1133">Transmembrane helix</keyword>
<dbReference type="SUPFAM" id="SSF101307">
    <property type="entry name" value="YutG-like"/>
    <property type="match status" value="1"/>
</dbReference>
<feature type="transmembrane region" description="Helical" evidence="1">
    <location>
        <begin position="59"/>
        <end position="78"/>
    </location>
</feature>
<feature type="transmembrane region" description="Helical" evidence="1">
    <location>
        <begin position="84"/>
        <end position="106"/>
    </location>
</feature>
<organism evidence="3 4">
    <name type="scientific">Neorickettsia helminthoeca str. Oregon</name>
    <dbReference type="NCBI Taxonomy" id="1286528"/>
    <lineage>
        <taxon>Bacteria</taxon>
        <taxon>Pseudomonadati</taxon>
        <taxon>Pseudomonadota</taxon>
        <taxon>Alphaproteobacteria</taxon>
        <taxon>Rickettsiales</taxon>
        <taxon>Anaplasmataceae</taxon>
        <taxon>Neorickettsia</taxon>
    </lineage>
</organism>
<dbReference type="Proteomes" id="UP000023755">
    <property type="component" value="Chromosome"/>
</dbReference>
<dbReference type="GO" id="GO:0008962">
    <property type="term" value="F:phosphatidylglycerophosphatase activity"/>
    <property type="evidence" value="ECO:0007669"/>
    <property type="project" value="InterPro"/>
</dbReference>
<evidence type="ECO:0000313" key="3">
    <source>
        <dbReference type="EMBL" id="AHX11172.1"/>
    </source>
</evidence>
<dbReference type="HOGENOM" id="CLU_103734_1_1_5"/>
<dbReference type="InterPro" id="IPR007686">
    <property type="entry name" value="YutG/PgpA"/>
</dbReference>
<dbReference type="EMBL" id="CP007481">
    <property type="protein sequence ID" value="AHX11172.1"/>
    <property type="molecule type" value="Genomic_DNA"/>
</dbReference>
<proteinExistence type="predicted"/>